<dbReference type="AlphaFoldDB" id="A0A4P9WSL1"/>
<evidence type="ECO:0000313" key="3">
    <source>
        <dbReference type="Proteomes" id="UP000268535"/>
    </source>
</evidence>
<feature type="compositionally biased region" description="Gly residues" evidence="1">
    <location>
        <begin position="21"/>
        <end position="30"/>
    </location>
</feature>
<proteinExistence type="predicted"/>
<feature type="region of interest" description="Disordered" evidence="1">
    <location>
        <begin position="1"/>
        <end position="98"/>
    </location>
</feature>
<protein>
    <submittedName>
        <fullName evidence="2">Uncharacterized protein</fullName>
    </submittedName>
</protein>
<accession>A0A4P9WSL1</accession>
<reference evidence="3" key="1">
    <citation type="journal article" date="2018" name="Nat. Microbiol.">
        <title>Leveraging single-cell genomics to expand the fungal tree of life.</title>
        <authorList>
            <person name="Ahrendt S.R."/>
            <person name="Quandt C.A."/>
            <person name="Ciobanu D."/>
            <person name="Clum A."/>
            <person name="Salamov A."/>
            <person name="Andreopoulos B."/>
            <person name="Cheng J.F."/>
            <person name="Woyke T."/>
            <person name="Pelin A."/>
            <person name="Henrissat B."/>
            <person name="Reynolds N.K."/>
            <person name="Benny G.L."/>
            <person name="Smith M.E."/>
            <person name="James T.Y."/>
            <person name="Grigoriev I.V."/>
        </authorList>
    </citation>
    <scope>NUCLEOTIDE SEQUENCE [LARGE SCALE GENOMIC DNA]</scope>
    <source>
        <strain evidence="3">ATCC 52028</strain>
    </source>
</reference>
<name>A0A4P9WSL1_9FUNG</name>
<gene>
    <name evidence="2" type="ORF">CAUPRSCDRAFT_13089</name>
</gene>
<dbReference type="EMBL" id="ML012657">
    <property type="protein sequence ID" value="RKO95183.1"/>
    <property type="molecule type" value="Genomic_DNA"/>
</dbReference>
<organism evidence="2 3">
    <name type="scientific">Caulochytrium protostelioides</name>
    <dbReference type="NCBI Taxonomy" id="1555241"/>
    <lineage>
        <taxon>Eukaryota</taxon>
        <taxon>Fungi</taxon>
        <taxon>Fungi incertae sedis</taxon>
        <taxon>Chytridiomycota</taxon>
        <taxon>Chytridiomycota incertae sedis</taxon>
        <taxon>Chytridiomycetes</taxon>
        <taxon>Caulochytriales</taxon>
        <taxon>Caulochytriaceae</taxon>
        <taxon>Caulochytrium</taxon>
    </lineage>
</organism>
<sequence length="132" mass="13174">MDGLQGDGATNSTEPPRGGTPADGGGGGGAMDAAASDGVNDAVGDVGRDLKEAAEGDGSGGPARKKERTAALTWTSMDGVDGWHDDGSPRGMGLTDVGAGAGAAVGARTVGRPWRSWRQVRRSSGTRPLRTI</sequence>
<evidence type="ECO:0000313" key="2">
    <source>
        <dbReference type="EMBL" id="RKO95183.1"/>
    </source>
</evidence>
<evidence type="ECO:0000256" key="1">
    <source>
        <dbReference type="SAM" id="MobiDB-lite"/>
    </source>
</evidence>
<dbReference type="Proteomes" id="UP000268535">
    <property type="component" value="Unassembled WGS sequence"/>
</dbReference>